<sequence length="354" mass="37457">MKAVVENEHGGPEALRITEEPTPEVGPDDVLIEVSGAGLNRADTVQRKGKYPPPEGASNVYGLEVSGTVVQLGEEAARTSFLKEGHKVVALLAGGGYATQVVVNQAQVLPAPAGIDLVDAAALPEVGATVWSNLFGPGGLKPNGPEQKDGEQSVLVHGGTGGIGAHAVQLCRALGYHVFTTVGSQAKADWVRDLASRQEEANAQKTKPRRLGNLEIINYREQNFADIIEKETDGEGVRAILDVVGGKYLEDNVASLGLNGLLTVIAVQGGPSGELNLATLMSKRATVRGTTLRGRTSERKGEILRDMAGTVWRMIADGLIDPAVERRFALDDVQAAHEYFDSGEQLGKTVLVMN</sequence>
<dbReference type="GO" id="GO:0016651">
    <property type="term" value="F:oxidoreductase activity, acting on NAD(P)H"/>
    <property type="evidence" value="ECO:0007669"/>
    <property type="project" value="TreeGrafter"/>
</dbReference>
<reference evidence="5 6" key="1">
    <citation type="submission" date="2019-12" db="EMBL/GenBank/DDBJ databases">
        <authorList>
            <person name="Li J."/>
            <person name="Shi Y."/>
            <person name="Xu G."/>
            <person name="Xiao D."/>
            <person name="Ran X."/>
        </authorList>
    </citation>
    <scope>NUCLEOTIDE SEQUENCE [LARGE SCALE GENOMIC DNA]</scope>
    <source>
        <strain evidence="5 6">JCM 15915</strain>
    </source>
</reference>
<evidence type="ECO:0000256" key="3">
    <source>
        <dbReference type="SAM" id="MobiDB-lite"/>
    </source>
</evidence>
<evidence type="ECO:0000313" key="6">
    <source>
        <dbReference type="Proteomes" id="UP000462152"/>
    </source>
</evidence>
<proteinExistence type="predicted"/>
<evidence type="ECO:0000313" key="5">
    <source>
        <dbReference type="EMBL" id="MUN55233.1"/>
    </source>
</evidence>
<keyword evidence="2" id="KW-0560">Oxidoreductase</keyword>
<dbReference type="Proteomes" id="UP000462152">
    <property type="component" value="Unassembled WGS sequence"/>
</dbReference>
<protein>
    <submittedName>
        <fullName evidence="5">Zinc-binding dehydrogenase</fullName>
    </submittedName>
</protein>
<dbReference type="Gene3D" id="3.40.50.720">
    <property type="entry name" value="NAD(P)-binding Rossmann-like Domain"/>
    <property type="match status" value="1"/>
</dbReference>
<comment type="caution">
    <text evidence="5">The sequence shown here is derived from an EMBL/GenBank/DDBJ whole genome shotgun (WGS) entry which is preliminary data.</text>
</comment>
<dbReference type="InterPro" id="IPR011032">
    <property type="entry name" value="GroES-like_sf"/>
</dbReference>
<gene>
    <name evidence="5" type="ORF">GMA10_08425</name>
</gene>
<accession>A0A7K1LJL8</accession>
<dbReference type="InterPro" id="IPR036291">
    <property type="entry name" value="NAD(P)-bd_dom_sf"/>
</dbReference>
<feature type="region of interest" description="Disordered" evidence="3">
    <location>
        <begin position="1"/>
        <end position="27"/>
    </location>
</feature>
<evidence type="ECO:0000259" key="4">
    <source>
        <dbReference type="SMART" id="SM00829"/>
    </source>
</evidence>
<dbReference type="RefSeq" id="WP_129316054.1">
    <property type="nucleotide sequence ID" value="NZ_NOIQ01000016.1"/>
</dbReference>
<dbReference type="SUPFAM" id="SSF50129">
    <property type="entry name" value="GroES-like"/>
    <property type="match status" value="1"/>
</dbReference>
<dbReference type="Pfam" id="PF13602">
    <property type="entry name" value="ADH_zinc_N_2"/>
    <property type="match status" value="1"/>
</dbReference>
<evidence type="ECO:0000256" key="1">
    <source>
        <dbReference type="ARBA" id="ARBA00022857"/>
    </source>
</evidence>
<feature type="domain" description="Enoyl reductase (ER)" evidence="4">
    <location>
        <begin position="10"/>
        <end position="351"/>
    </location>
</feature>
<dbReference type="InterPro" id="IPR014189">
    <property type="entry name" value="Quinone_OxRdtase_PIG3"/>
</dbReference>
<keyword evidence="6" id="KW-1185">Reference proteome</keyword>
<dbReference type="SMART" id="SM00829">
    <property type="entry name" value="PKS_ER"/>
    <property type="match status" value="1"/>
</dbReference>
<dbReference type="InterPro" id="IPR020843">
    <property type="entry name" value="ER"/>
</dbReference>
<organism evidence="5 6">
    <name type="scientific">Rothia koreensis</name>
    <dbReference type="NCBI Taxonomy" id="592378"/>
    <lineage>
        <taxon>Bacteria</taxon>
        <taxon>Bacillati</taxon>
        <taxon>Actinomycetota</taxon>
        <taxon>Actinomycetes</taxon>
        <taxon>Micrococcales</taxon>
        <taxon>Micrococcaceae</taxon>
        <taxon>Rothia</taxon>
    </lineage>
</organism>
<dbReference type="OrthoDB" id="9780520at2"/>
<dbReference type="AlphaFoldDB" id="A0A7K1LJL8"/>
<evidence type="ECO:0000256" key="2">
    <source>
        <dbReference type="ARBA" id="ARBA00023002"/>
    </source>
</evidence>
<dbReference type="InterPro" id="IPR013154">
    <property type="entry name" value="ADH-like_N"/>
</dbReference>
<feature type="compositionally biased region" description="Basic and acidic residues" evidence="3">
    <location>
        <begin position="1"/>
        <end position="19"/>
    </location>
</feature>
<dbReference type="EMBL" id="WOGT01000004">
    <property type="protein sequence ID" value="MUN55233.1"/>
    <property type="molecule type" value="Genomic_DNA"/>
</dbReference>
<keyword evidence="1" id="KW-0521">NADP</keyword>
<dbReference type="CDD" id="cd05276">
    <property type="entry name" value="p53_inducible_oxidoreductase"/>
    <property type="match status" value="1"/>
</dbReference>
<dbReference type="GO" id="GO:0070402">
    <property type="term" value="F:NADPH binding"/>
    <property type="evidence" value="ECO:0007669"/>
    <property type="project" value="TreeGrafter"/>
</dbReference>
<dbReference type="PANTHER" id="PTHR48106:SF8">
    <property type="entry name" value="OS02G0805600 PROTEIN"/>
    <property type="match status" value="1"/>
</dbReference>
<dbReference type="PANTHER" id="PTHR48106">
    <property type="entry name" value="QUINONE OXIDOREDUCTASE PIG3-RELATED"/>
    <property type="match status" value="1"/>
</dbReference>
<dbReference type="NCBIfam" id="TIGR02824">
    <property type="entry name" value="quinone_pig3"/>
    <property type="match status" value="1"/>
</dbReference>
<name>A0A7K1LJL8_9MICC</name>
<dbReference type="Gene3D" id="3.90.180.10">
    <property type="entry name" value="Medium-chain alcohol dehydrogenases, catalytic domain"/>
    <property type="match status" value="1"/>
</dbReference>
<dbReference type="SUPFAM" id="SSF51735">
    <property type="entry name" value="NAD(P)-binding Rossmann-fold domains"/>
    <property type="match status" value="1"/>
</dbReference>
<dbReference type="Pfam" id="PF08240">
    <property type="entry name" value="ADH_N"/>
    <property type="match status" value="1"/>
</dbReference>